<accession>A0AC35TGS2</accession>
<reference evidence="2" key="1">
    <citation type="submission" date="2016-11" db="UniProtKB">
        <authorList>
            <consortium name="WormBaseParasite"/>
        </authorList>
    </citation>
    <scope>IDENTIFICATION</scope>
    <source>
        <strain evidence="2">KR3021</strain>
    </source>
</reference>
<proteinExistence type="predicted"/>
<protein>
    <submittedName>
        <fullName evidence="2">MOR2-PAG1_N domain-containing protein</fullName>
    </submittedName>
</protein>
<sequence length="2867" mass="321958">MVIDYTQNPGKFIGQSLLLELFSYFDKKVQWVVEEEPLEKSLSKSFKRTEEAYFDNMLRSLNGICEKALPSVLKALVSWYDSKVREIDMETIDWKQRTGKKFLSITYLFFIVLIEILPQLHFYPLECNILVEAITAIAFKRAEYRDAILLGPNSNNNHTVCEAAAEVIGVLSHSHFELVKTRFKALLGELKLETPITPLLVQKITALIVSMKFFRIKINQVNDLESGFTFLNDIASDYLETDMKQKELKHAYAGLLVEIIVPVAAAITKEVNVPYVIAFVDKLYTPTYDLVNKKQHKYAAFPLLTCLLCISQPKFFLSNWTQFLSITLANLKNKEARASRIALESLYRLLYVYVIRINGENNTTTRTKLEQICNSLFPRGGRNVIPKNAPLNIFVKIVHFISQQKLDFAFKDIIMELMGCNRHSRSAVLYPERMNIALRSFIVVADSCETKDGPPSLPRSLPPVASGTIMRNKKTYITHPLTEELSKSIGLEAYVGSCRKAFDQILRLLDKEVGRPFMLTSPQMKGKELEDLGGDVKPKLDLFRTAMATIPRLLPDGMAHTDLLEILSRMTIHMDSELREASSQTLQTLITECPQWREDVIHAYLKFSIDHIPDSVYNLLDTVTRNLIQFLYTWKSALILEKQQQAQKDLPAIKVKSPKKGPDYSFMPNQNKMHLSPILNNEISLCLHATEGYALTLLCQLNMSTKRIAIQILKEVKNIFLLLPLDVHDKPVLSVLDEATPYVINKYIEHVSLTERQTWPQDFHSACEKICSIEPDNCLVNSDRGNEYFRWDPWATAMSGFCEYRFIPAQCPTATATAWPTLYTRLCAVTPFVDPTNPQNDARTSLLRTSKSKVSLNGLAGEQLNHQNYLHLWQKYLVMCCAFAQPPDVTITPLSRSFSPSASVELDTLRSLHSSIRLTKISNLTCVALFHKIAINMLRWENLTDIRESVVLGLGSTNPLCFDSLLDELNSKGMLRDVIEKKIESNLRKKKRKDLLRLQILRIIEIAIFRGLLTHSNLIDQTTGQLSTVIVDFMDSIHYNLTTDTDRDPGILNSIRLHFGKTIAMMIQEVAPDNRKNFLPLDKKRNFFHIFSVWSNQAILPNERRKDTDVGTHVMQKAIHALCAILCCGPVFEPAKNLTDPTHMYTLLENIITSQNSTVQSVCEETLSAMLHLNDQTSTLLDWCIRMCYNKSELTSGRCFKALVKVFSKRECPSEFSSSSEQHFNVSDETKFQLLVLCQTLSSDLDATVKDSASYLIQILRQQFLDDSYLSISMDQSRISSNLEDTFDKLETESTEYPIGQMGISKQLSESYSQWSIVIISEVCSRLDKATHSKRSSLLTFILPWIENIELIDPNCDFSMSPPSSPSFKRGWGSEEASQYLLINLTYITGTLFNDHQNEISLIWATLAKAYSTNLKIIIHYLFIMMSLAPDTMIPISKTVTTFLMEALPNDAITLIINQLKSLTDVFGHDLIRCESYPYYRWNVVSEQELPKSNVDEEDKVENEVDDCSDGLTFQISEVKIRKKQSFINDKDSFATSAPRQILMPAYGGFICNLNTFIPPISHPVTSFSRSNLALFLLADVIGTNSPGQPIDWPNQIPLILHVSFIGIDSRKCSAVLTQNLFNGHRNEVLDIFNAQFQKSHHLNGHNDSMESQGLEKTLDGTEHKTGSSSISIKRFGEYKHLLFNDNAVFRSHSELLLAIVYALSYKTDKSFWNNDESAFRNWKSESVAEMGCFVRHLVEYLLVPIPNLAVKWTEIAMTIAFSTNTRYIFGRCLQLATALCQSPSRWVSSIVSKLVDVAGEPQDDYHSYVTCLINFLLSTSPYLSLTTRHIQALDNLLNSPSIPGHARSISYTPALIKKAGVVSSTNVSVKKLAMPSTNRHSMMVESEFKYAELVEKESLKSCSRVSVTSPGSDAKMTRSKSATDLKSDLNVIDEEEFNCLCQILLVAASLLESNMEGEFVLAIQLTDKIIEVAGSEMANVLEKCEKTIKLLEWRTYCGVIPSVIRGCLSGNGYECAITLLIKCIDIIDYYVISSTTGDSISLIVCAVLPICLHQFEQPSDLCINATKKLASYFESLVPQTNVDVPGYSPKDHPLYCLATGMCWKEAANVLKCIVDQWNSISISLLDEGEVATTTNNLKFDLEVDGSEESGVCSPKKIGHAVISHVDSLKQHTQVGPVNEVRKRLVSLVTASGLPKSNSVVISQSSNDLFNQCDVSKIGNTFVGGSSTDNTLRTNTHHQPIPNPVSNSLYSSSDRISHQDELDGMSGSSMNATPNMGTHEPSSINSDTYPRVFKEFDFLEAEHDSVSESTDSCFNWLSTMRPRSISNFDLNDEDCLNDPDDADDLTTSGTGDVDDEFGEECSFSSVLKRRRLDTKSSGRISQSSKESDYASNNRLSGSSCGTTTFTQRRRSVGSESNDVSSERTPVQSPVHSEDSSGGESCNELEDDEILYLDQMKDDIDETTNNTDSKSVKSRRPLSSIDDGASTSATNHLVGDLSPYLPLDISSMTKTSTSLFDYSVVAGNSPKLPMFLECNHHISGQVEQAWLTCISEVVIDQDGEQTSHGIMLFSQLFRECCVQLSGLLRDASYFLSHDTEQFSSSDDMSSHFSHALDVLLKIADCPILFMTPQYLRESDMLQKQKFSLYELKEHYETFVERKEQCIRALNSVKSSLKLISFTKGHQTSLSHHTKHPSHLCHQEYDLSPALLSLHRDLLATVADFSPSQSSPTTSTQSLTSLTSLATERLSDSLVLQLTNKNYQSALKMLKQLRKQNGSEFGCCDHMNVDALLVHFCRNQTLRTWAVVGSVQALTANCRQLKETNMRLSSLVHKLSGDTASFRGSRMSSLTGPVSSTESTFAARTSVRLKKKL</sequence>
<organism evidence="1 2">
    <name type="scientific">Rhabditophanes sp. KR3021</name>
    <dbReference type="NCBI Taxonomy" id="114890"/>
    <lineage>
        <taxon>Eukaryota</taxon>
        <taxon>Metazoa</taxon>
        <taxon>Ecdysozoa</taxon>
        <taxon>Nematoda</taxon>
        <taxon>Chromadorea</taxon>
        <taxon>Rhabditida</taxon>
        <taxon>Tylenchina</taxon>
        <taxon>Panagrolaimomorpha</taxon>
        <taxon>Strongyloidoidea</taxon>
        <taxon>Alloionematidae</taxon>
        <taxon>Rhabditophanes</taxon>
    </lineage>
</organism>
<evidence type="ECO:0000313" key="1">
    <source>
        <dbReference type="Proteomes" id="UP000095286"/>
    </source>
</evidence>
<dbReference type="Proteomes" id="UP000095286">
    <property type="component" value="Unplaced"/>
</dbReference>
<dbReference type="WBParaSite" id="RSKR_0000042900.1">
    <property type="protein sequence ID" value="RSKR_0000042900.1"/>
    <property type="gene ID" value="RSKR_0000042900"/>
</dbReference>
<name>A0AC35TGS2_9BILA</name>
<evidence type="ECO:0000313" key="2">
    <source>
        <dbReference type="WBParaSite" id="RSKR_0000042900.1"/>
    </source>
</evidence>